<dbReference type="GO" id="GO:2000143">
    <property type="term" value="P:negative regulation of DNA-templated transcription initiation"/>
    <property type="evidence" value="ECO:0007669"/>
    <property type="project" value="TreeGrafter"/>
</dbReference>
<keyword evidence="3" id="KW-0808">Transferase</keyword>
<dbReference type="RefSeq" id="WP_013300962.1">
    <property type="nucleotide sequence ID" value="NC_014414.1"/>
</dbReference>
<evidence type="ECO:0000313" key="4">
    <source>
        <dbReference type="Proteomes" id="UP000001302"/>
    </source>
</evidence>
<feature type="domain" description="SpoVT-AbrB" evidence="2">
    <location>
        <begin position="102"/>
        <end position="145"/>
    </location>
</feature>
<dbReference type="PANTHER" id="PTHR34701">
    <property type="entry name" value="TRANSCRIPTIONAL REGULATOR MRAZ"/>
    <property type="match status" value="1"/>
</dbReference>
<protein>
    <submittedName>
        <fullName evidence="3">S-adenosyl-methyltransferase</fullName>
    </submittedName>
</protein>
<dbReference type="KEGG" id="pbr:PB2503_09679"/>
<reference evidence="3 4" key="2">
    <citation type="journal article" date="2011" name="J. Bacteriol.">
        <title>Complete genome sequence of strain HTCC2503T of Parvularcula bermudensis, the type species of the order "Parvularculales" in the class Alphaproteobacteria.</title>
        <authorList>
            <person name="Oh H.M."/>
            <person name="Kang I."/>
            <person name="Vergin K.L."/>
            <person name="Kang D."/>
            <person name="Rhee K.H."/>
            <person name="Giovannoni S.J."/>
            <person name="Cho J.C."/>
        </authorList>
    </citation>
    <scope>NUCLEOTIDE SEQUENCE [LARGE SCALE GENOMIC DNA]</scope>
    <source>
        <strain evidence="4">ATCC BAA-594 / HTCC2503 / KCTC 12087</strain>
    </source>
</reference>
<dbReference type="InterPro" id="IPR003444">
    <property type="entry name" value="MraZ"/>
</dbReference>
<proteinExistence type="predicted"/>
<evidence type="ECO:0000313" key="3">
    <source>
        <dbReference type="EMBL" id="ADM09988.1"/>
    </source>
</evidence>
<dbReference type="InterPro" id="IPR035644">
    <property type="entry name" value="MraZ_C"/>
</dbReference>
<dbReference type="InterPro" id="IPR037914">
    <property type="entry name" value="SpoVT-AbrB_sf"/>
</dbReference>
<dbReference type="EMBL" id="CP002156">
    <property type="protein sequence ID" value="ADM09988.1"/>
    <property type="molecule type" value="Genomic_DNA"/>
</dbReference>
<evidence type="ECO:0000256" key="1">
    <source>
        <dbReference type="PROSITE-ProRule" id="PRU01076"/>
    </source>
</evidence>
<accession>E0TDS2</accession>
<name>E0TDS2_PARBH</name>
<dbReference type="InterPro" id="IPR007159">
    <property type="entry name" value="SpoVT-AbrB_dom"/>
</dbReference>
<reference evidence="4" key="1">
    <citation type="submission" date="2010-08" db="EMBL/GenBank/DDBJ databases">
        <title>Genome sequence of Parvularcula bermudensis HTCC2503.</title>
        <authorList>
            <person name="Kang D.-M."/>
            <person name="Oh H.-M."/>
            <person name="Cho J.-C."/>
        </authorList>
    </citation>
    <scope>NUCLEOTIDE SEQUENCE [LARGE SCALE GENOMIC DNA]</scope>
    <source>
        <strain evidence="4">ATCC BAA-594 / HTCC2503 / KCTC 12087</strain>
    </source>
</reference>
<evidence type="ECO:0000259" key="2">
    <source>
        <dbReference type="PROSITE" id="PS51740"/>
    </source>
</evidence>
<organism evidence="3 4">
    <name type="scientific">Parvularcula bermudensis (strain ATCC BAA-594 / HTCC2503 / KCTC 12087)</name>
    <dbReference type="NCBI Taxonomy" id="314260"/>
    <lineage>
        <taxon>Bacteria</taxon>
        <taxon>Pseudomonadati</taxon>
        <taxon>Pseudomonadota</taxon>
        <taxon>Alphaproteobacteria</taxon>
        <taxon>Parvularculales</taxon>
        <taxon>Parvularculaceae</taxon>
        <taxon>Parvularcula</taxon>
    </lineage>
</organism>
<dbReference type="GO" id="GO:0008168">
    <property type="term" value="F:methyltransferase activity"/>
    <property type="evidence" value="ECO:0007669"/>
    <property type="project" value="UniProtKB-KW"/>
</dbReference>
<dbReference type="STRING" id="314260.PB2503_09679"/>
<dbReference type="PANTHER" id="PTHR34701:SF1">
    <property type="entry name" value="TRANSCRIPTIONAL REGULATOR MRAZ"/>
    <property type="match status" value="1"/>
</dbReference>
<dbReference type="PROSITE" id="PS51740">
    <property type="entry name" value="SPOVT_ABRB"/>
    <property type="match status" value="1"/>
</dbReference>
<dbReference type="Proteomes" id="UP000001302">
    <property type="component" value="Chromosome"/>
</dbReference>
<dbReference type="SUPFAM" id="SSF89447">
    <property type="entry name" value="AbrB/MazE/MraZ-like"/>
    <property type="match status" value="1"/>
</dbReference>
<dbReference type="Gene3D" id="3.40.1550.20">
    <property type="entry name" value="Transcriptional regulator MraZ domain"/>
    <property type="match status" value="1"/>
</dbReference>
<dbReference type="CDD" id="cd16321">
    <property type="entry name" value="MraZ_C"/>
    <property type="match status" value="1"/>
</dbReference>
<dbReference type="InterPro" id="IPR038619">
    <property type="entry name" value="MraZ_sf"/>
</dbReference>
<keyword evidence="3" id="KW-0489">Methyltransferase</keyword>
<dbReference type="OrthoDB" id="9807753at2"/>
<dbReference type="CDD" id="cd16320">
    <property type="entry name" value="MraZ_N"/>
    <property type="match status" value="1"/>
</dbReference>
<keyword evidence="1" id="KW-0238">DNA-binding</keyword>
<dbReference type="InterPro" id="IPR035642">
    <property type="entry name" value="MraZ_N"/>
</dbReference>
<gene>
    <name evidence="3" type="ordered locus">PB2503_09679</name>
</gene>
<dbReference type="GO" id="GO:0000976">
    <property type="term" value="F:transcription cis-regulatory region binding"/>
    <property type="evidence" value="ECO:0007669"/>
    <property type="project" value="TreeGrafter"/>
</dbReference>
<keyword evidence="4" id="KW-1185">Reference proteome</keyword>
<dbReference type="eggNOG" id="COG2001">
    <property type="taxonomic scope" value="Bacteria"/>
</dbReference>
<dbReference type="HOGENOM" id="CLU_107907_1_0_5"/>
<dbReference type="GO" id="GO:0003700">
    <property type="term" value="F:DNA-binding transcription factor activity"/>
    <property type="evidence" value="ECO:0007669"/>
    <property type="project" value="InterPro"/>
</dbReference>
<dbReference type="AlphaFoldDB" id="E0TDS2"/>
<dbReference type="GO" id="GO:0032259">
    <property type="term" value="P:methylation"/>
    <property type="evidence" value="ECO:0007669"/>
    <property type="project" value="UniProtKB-KW"/>
</dbReference>
<sequence>MSDAGTQIAVDLNAPSRFVGNFEARIDTKGRVSVPAEFRRLLVPSQAEPAAALYACRSFFAPEIQCGGPDLPDILLYLVKTQDLIDDEGRRAKLERAVTAFTQRLGFDDTGRVVLPKPFRDHARLAGKAAFIGAGAFFTIAVPEDLDDLWASVTDMNADQKKVFEARAMPSTLARRGRGDD</sequence>